<evidence type="ECO:0000313" key="1">
    <source>
        <dbReference type="EMBL" id="CAK9266279.1"/>
    </source>
</evidence>
<sequence length="377" mass="42024">MDPPEIEITSDVADAIFSHMEDARDIARARCLCKSLNEAGKYVKKVGYVYRASENEGQPMPKIWEGMAQDLRRKLFLIQLRIEIDPKLQSKSVPAEEQALLLSNPCQLKKWVPSTGNTLQHLCIIDYGQQAIMKTSSILEILSRNCKRLKTIDLRNMTIHTKNCEQMPALRSFSLDCVTINTDAFNDISDKMGFLQTLAMRGVFGIQTGCLSLPQLKVLWLELSTKAGGVKLDLPSLSKFQLKMPCPEELCITAPALKSIAFNLEVPKCSAIKFEGLSHLQELLNGEPNFLSLSIICGGMLQNKLNFDIPCMRLGGDPNWLGVLNEVMWNYPRLPTMAGSVKLDLPSLTNFQLTHHTTEVCPDELCITAPALKLGES</sequence>
<gene>
    <name evidence="1" type="ORF">CSSPJE1EN1_LOCUS11757</name>
</gene>
<dbReference type="Proteomes" id="UP001497444">
    <property type="component" value="Chromosome 18"/>
</dbReference>
<reference evidence="1" key="1">
    <citation type="submission" date="2024-02" db="EMBL/GenBank/DDBJ databases">
        <authorList>
            <consortium name="ELIXIR-Norway"/>
            <consortium name="Elixir Norway"/>
        </authorList>
    </citation>
    <scope>NUCLEOTIDE SEQUENCE</scope>
</reference>
<dbReference type="InterPro" id="IPR032675">
    <property type="entry name" value="LRR_dom_sf"/>
</dbReference>
<dbReference type="SUPFAM" id="SSF52047">
    <property type="entry name" value="RNI-like"/>
    <property type="match status" value="1"/>
</dbReference>
<organism evidence="1 2">
    <name type="scientific">Sphagnum jensenii</name>
    <dbReference type="NCBI Taxonomy" id="128206"/>
    <lineage>
        <taxon>Eukaryota</taxon>
        <taxon>Viridiplantae</taxon>
        <taxon>Streptophyta</taxon>
        <taxon>Embryophyta</taxon>
        <taxon>Bryophyta</taxon>
        <taxon>Sphagnophytina</taxon>
        <taxon>Sphagnopsida</taxon>
        <taxon>Sphagnales</taxon>
        <taxon>Sphagnaceae</taxon>
        <taxon>Sphagnum</taxon>
    </lineage>
</organism>
<dbReference type="Gene3D" id="3.80.10.10">
    <property type="entry name" value="Ribonuclease Inhibitor"/>
    <property type="match status" value="1"/>
</dbReference>
<name>A0ABP0WIM2_9BRYO</name>
<keyword evidence="2" id="KW-1185">Reference proteome</keyword>
<dbReference type="InterPro" id="IPR044809">
    <property type="entry name" value="AUF1-like"/>
</dbReference>
<dbReference type="PANTHER" id="PTHR31215">
    <property type="entry name" value="OS05G0510400 PROTEIN-RELATED"/>
    <property type="match status" value="1"/>
</dbReference>
<evidence type="ECO:0008006" key="3">
    <source>
        <dbReference type="Google" id="ProtNLM"/>
    </source>
</evidence>
<proteinExistence type="predicted"/>
<evidence type="ECO:0000313" key="2">
    <source>
        <dbReference type="Proteomes" id="UP001497444"/>
    </source>
</evidence>
<protein>
    <recommendedName>
        <fullName evidence="3">F-box protein</fullName>
    </recommendedName>
</protein>
<accession>A0ABP0WIM2</accession>
<dbReference type="EMBL" id="OZ020113">
    <property type="protein sequence ID" value="CAK9266279.1"/>
    <property type="molecule type" value="Genomic_DNA"/>
</dbReference>